<protein>
    <submittedName>
        <fullName evidence="3">Glycoside hydrolase family 55 protein</fullName>
    </submittedName>
</protein>
<dbReference type="Proteomes" id="UP001202180">
    <property type="component" value="Unassembled WGS sequence"/>
</dbReference>
<feature type="region of interest" description="Disordered" evidence="1">
    <location>
        <begin position="40"/>
        <end position="59"/>
    </location>
</feature>
<feature type="chain" id="PRO_5045641280" evidence="2">
    <location>
        <begin position="28"/>
        <end position="673"/>
    </location>
</feature>
<dbReference type="InterPro" id="IPR011050">
    <property type="entry name" value="Pectin_lyase_fold/virulence"/>
</dbReference>
<name>A0ABT0HEG9_9BACT</name>
<gene>
    <name evidence="3" type="ORF">M0L20_01770</name>
</gene>
<comment type="caution">
    <text evidence="3">The sequence shown here is derived from an EMBL/GenBank/DDBJ whole genome shotgun (WGS) entry which is preliminary data.</text>
</comment>
<evidence type="ECO:0000256" key="2">
    <source>
        <dbReference type="SAM" id="SignalP"/>
    </source>
</evidence>
<dbReference type="InterPro" id="IPR012334">
    <property type="entry name" value="Pectin_lyas_fold"/>
</dbReference>
<reference evidence="3 4" key="1">
    <citation type="submission" date="2022-04" db="EMBL/GenBank/DDBJ databases">
        <title>Spirosoma sp. strain RP8 genome sequencing and assembly.</title>
        <authorList>
            <person name="Jung Y."/>
        </authorList>
    </citation>
    <scope>NUCLEOTIDE SEQUENCE [LARGE SCALE GENOMIC DNA]</scope>
    <source>
        <strain evidence="3 4">RP8</strain>
    </source>
</reference>
<organism evidence="3 4">
    <name type="scientific">Spirosoma liriopis</name>
    <dbReference type="NCBI Taxonomy" id="2937440"/>
    <lineage>
        <taxon>Bacteria</taxon>
        <taxon>Pseudomonadati</taxon>
        <taxon>Bacteroidota</taxon>
        <taxon>Cytophagia</taxon>
        <taxon>Cytophagales</taxon>
        <taxon>Cytophagaceae</taxon>
        <taxon>Spirosoma</taxon>
    </lineage>
</organism>
<dbReference type="SUPFAM" id="SSF51126">
    <property type="entry name" value="Pectin lyase-like"/>
    <property type="match status" value="1"/>
</dbReference>
<proteinExistence type="predicted"/>
<dbReference type="Gene3D" id="2.160.20.10">
    <property type="entry name" value="Single-stranded right-handed beta-helix, Pectin lyase-like"/>
    <property type="match status" value="1"/>
</dbReference>
<evidence type="ECO:0000256" key="1">
    <source>
        <dbReference type="SAM" id="MobiDB-lite"/>
    </source>
</evidence>
<feature type="signal peptide" evidence="2">
    <location>
        <begin position="1"/>
        <end position="27"/>
    </location>
</feature>
<dbReference type="GO" id="GO:0016787">
    <property type="term" value="F:hydrolase activity"/>
    <property type="evidence" value="ECO:0007669"/>
    <property type="project" value="UniProtKB-KW"/>
</dbReference>
<dbReference type="EMBL" id="JALPRF010000001">
    <property type="protein sequence ID" value="MCK8490558.1"/>
    <property type="molecule type" value="Genomic_DNA"/>
</dbReference>
<dbReference type="RefSeq" id="WP_248475354.1">
    <property type="nucleotide sequence ID" value="NZ_JALPRF010000001.1"/>
</dbReference>
<sequence length="673" mass="71624">MNYFSKRVIALLGVTLCPAYLVLSAPASLPRPAPSLIDNPASSKIDSKANKPSFRSSPITNNDPIRFSIQVRQATINLEDEVELVITAELLDITPASMFFTESASSFRIKLVMPEGFRQTGGSYVDYVGATLSPTTRPSVSYTVRGRFASLSNTTAFRLLRGNAIANDQSQFVEKAILAVNPIGSRSVLPTSRQAEAMYVVTGETSQQPDTQTTAVVTQPVSATGANPLINLSIGQVKTGKAGSDASATITGSAPDFKLNLVIPKGEKGDSNAGARATAAAAPNIVVDGFTNQAIQTAINAAPATGARIILPPGEYTFTSNISIDNKSNIVLDGQGAAVLKTSAINAATMIWTFHTCNNIRLTGLHLVSQVAGNYGYGMVATNEQSKLDGYEIDHCSFTAPLADFNAISMSQYSEGSNQGETSRNIRIHHNKFFNIGRMGIEILSHGFDGVYRLDGIDIHDNEFRNLGINSTYGMSVSLSGLMQNARISNNQTVDAKEIGYEVVNARYVNIVNNVALGVNNTFAGIGISDNNRNLTQYITVSGNTCTTKGAPLQAFGTQWLTVTGNTFYNPTTANSAITMCRFSSCKYGSFTGNTVVVAANSALTLDNTGYYAVSGNNLSNALNTNGYELIYLYNTQATRNVIGTNVYIKAAGTENNGIPNVRQAAGAANNTY</sequence>
<keyword evidence="4" id="KW-1185">Reference proteome</keyword>
<keyword evidence="3" id="KW-0378">Hydrolase</keyword>
<evidence type="ECO:0000313" key="4">
    <source>
        <dbReference type="Proteomes" id="UP001202180"/>
    </source>
</evidence>
<accession>A0ABT0HEG9</accession>
<evidence type="ECO:0000313" key="3">
    <source>
        <dbReference type="EMBL" id="MCK8490558.1"/>
    </source>
</evidence>
<keyword evidence="2" id="KW-0732">Signal</keyword>